<name>A0A2A2LMH1_9BILA</name>
<evidence type="ECO:0000313" key="2">
    <source>
        <dbReference type="EMBL" id="PAV87339.1"/>
    </source>
</evidence>
<gene>
    <name evidence="2" type="ORF">WR25_12047</name>
</gene>
<evidence type="ECO:0000256" key="1">
    <source>
        <dbReference type="SAM" id="MobiDB-lite"/>
    </source>
</evidence>
<protein>
    <submittedName>
        <fullName evidence="2">Uncharacterized protein</fullName>
    </submittedName>
</protein>
<comment type="caution">
    <text evidence="2">The sequence shown here is derived from an EMBL/GenBank/DDBJ whole genome shotgun (WGS) entry which is preliminary data.</text>
</comment>
<dbReference type="Proteomes" id="UP000218231">
    <property type="component" value="Unassembled WGS sequence"/>
</dbReference>
<accession>A0A2A2LMH1</accession>
<feature type="compositionally biased region" description="Polar residues" evidence="1">
    <location>
        <begin position="15"/>
        <end position="30"/>
    </location>
</feature>
<dbReference type="STRING" id="2018661.A0A2A2LMH1"/>
<dbReference type="EMBL" id="LIAE01006579">
    <property type="protein sequence ID" value="PAV87339.1"/>
    <property type="molecule type" value="Genomic_DNA"/>
</dbReference>
<keyword evidence="3" id="KW-1185">Reference proteome</keyword>
<dbReference type="AlphaFoldDB" id="A0A2A2LMH1"/>
<organism evidence="2 3">
    <name type="scientific">Diploscapter pachys</name>
    <dbReference type="NCBI Taxonomy" id="2018661"/>
    <lineage>
        <taxon>Eukaryota</taxon>
        <taxon>Metazoa</taxon>
        <taxon>Ecdysozoa</taxon>
        <taxon>Nematoda</taxon>
        <taxon>Chromadorea</taxon>
        <taxon>Rhabditida</taxon>
        <taxon>Rhabditina</taxon>
        <taxon>Rhabditomorpha</taxon>
        <taxon>Rhabditoidea</taxon>
        <taxon>Rhabditidae</taxon>
        <taxon>Diploscapter</taxon>
    </lineage>
</organism>
<proteinExistence type="predicted"/>
<feature type="region of interest" description="Disordered" evidence="1">
    <location>
        <begin position="1"/>
        <end position="30"/>
    </location>
</feature>
<reference evidence="2 3" key="1">
    <citation type="journal article" date="2017" name="Curr. Biol.">
        <title>Genome architecture and evolution of a unichromosomal asexual nematode.</title>
        <authorList>
            <person name="Fradin H."/>
            <person name="Zegar C."/>
            <person name="Gutwein M."/>
            <person name="Lucas J."/>
            <person name="Kovtun M."/>
            <person name="Corcoran D."/>
            <person name="Baugh L.R."/>
            <person name="Kiontke K."/>
            <person name="Gunsalus K."/>
            <person name="Fitch D.H."/>
            <person name="Piano F."/>
        </authorList>
    </citation>
    <scope>NUCLEOTIDE SEQUENCE [LARGE SCALE GENOMIC DNA]</scope>
    <source>
        <strain evidence="2">PF1309</strain>
    </source>
</reference>
<evidence type="ECO:0000313" key="3">
    <source>
        <dbReference type="Proteomes" id="UP000218231"/>
    </source>
</evidence>
<sequence>MNEHPLYSRSGDAQPGSSNSNPGVSTRGSNTRLANLLPASVSPTFQQASTFYTHAPTTFHQTGSVFTPERKDYNLNPMLSSTCSSDNVMGGHHSGSMNGSVGRMTGMSIDGPSTSLLRTSGKEHPAAQQAEQMNDFMDAFFSDHEASTSHDPLLKDDHAGIDVDMAMTERIYDSKRGKQIRDRKDLDSLLTSGHDLEVKIGSLDF</sequence>